<reference evidence="2 3" key="1">
    <citation type="submission" date="2018-06" db="EMBL/GenBank/DDBJ databases">
        <title>Pedobacter endophyticus sp. nov., an endophytic bacterium isolated from a leaf of Triticum aestivum.</title>
        <authorList>
            <person name="Zhang L."/>
        </authorList>
    </citation>
    <scope>NUCLEOTIDE SEQUENCE [LARGE SCALE GENOMIC DNA]</scope>
    <source>
        <strain evidence="2 3">CM134L-2</strain>
    </source>
</reference>
<evidence type="ECO:0000313" key="3">
    <source>
        <dbReference type="Proteomes" id="UP000284120"/>
    </source>
</evidence>
<name>A0A443YVB1_9SPHI</name>
<gene>
    <name evidence="2" type="ORF">DPV69_12295</name>
</gene>
<evidence type="ECO:0000313" key="2">
    <source>
        <dbReference type="EMBL" id="RWU07752.1"/>
    </source>
</evidence>
<proteinExistence type="predicted"/>
<organism evidence="2 3">
    <name type="scientific">Pedobacter chitinilyticus</name>
    <dbReference type="NCBI Taxonomy" id="2233776"/>
    <lineage>
        <taxon>Bacteria</taxon>
        <taxon>Pseudomonadati</taxon>
        <taxon>Bacteroidota</taxon>
        <taxon>Sphingobacteriia</taxon>
        <taxon>Sphingobacteriales</taxon>
        <taxon>Sphingobacteriaceae</taxon>
        <taxon>Pedobacter</taxon>
    </lineage>
</organism>
<dbReference type="OrthoDB" id="355609at2"/>
<keyword evidence="1" id="KW-0732">Signal</keyword>
<accession>A0A443YVB1</accession>
<dbReference type="AlphaFoldDB" id="A0A443YVB1"/>
<dbReference type="Proteomes" id="UP000284120">
    <property type="component" value="Unassembled WGS sequence"/>
</dbReference>
<evidence type="ECO:0000256" key="1">
    <source>
        <dbReference type="SAM" id="SignalP"/>
    </source>
</evidence>
<comment type="caution">
    <text evidence="2">The sequence shown here is derived from an EMBL/GenBank/DDBJ whole genome shotgun (WGS) entry which is preliminary data.</text>
</comment>
<protein>
    <submittedName>
        <fullName evidence="2">Uncharacterized protein</fullName>
    </submittedName>
</protein>
<sequence>MKSKRLIFFIFLNLFFYLKGNAATTLVAGDIAFVGYNAMKNSNEQSTFSFVILRPGGIENQTAIYFTDNGWSTATNALGTSEGIITWKAAADLAQYTEVRITATGQASVSVSALTGTVTTSGFFVLSSAGDQVLAYTGTALAPTFISGIHMNSEIVGAGSQPTSAAATWDKIASANGPTGWSLTQNRSAIPPGLTNGTNAIMAVLLPGTANAESDNSRVDCDKAKGTDLNQIRSKIHNPQNWLFKDDTDNPYPLPINCTYVAPLPVGLGTVLASSKANTVHVKWTTFSEQNNDRFEVQASVDGKTFVTLGTVSSKAVNGNSSQVLNYDFSADLTQQKTLTGMALLSILGIPLLVIRRKHMKSGAILSLICLSLLVISCQKNKDELKQPDKKDLFIRVVSLDKDGGQHLSSVVLAVPNDPLKK</sequence>
<dbReference type="RefSeq" id="WP_113647662.1">
    <property type="nucleotide sequence ID" value="NZ_QMHN01000003.1"/>
</dbReference>
<feature type="signal peptide" evidence="1">
    <location>
        <begin position="1"/>
        <end position="22"/>
    </location>
</feature>
<feature type="chain" id="PRO_5019071729" evidence="1">
    <location>
        <begin position="23"/>
        <end position="422"/>
    </location>
</feature>
<keyword evidence="3" id="KW-1185">Reference proteome</keyword>
<dbReference type="EMBL" id="SAYW01000003">
    <property type="protein sequence ID" value="RWU07752.1"/>
    <property type="molecule type" value="Genomic_DNA"/>
</dbReference>